<dbReference type="InterPro" id="IPR013783">
    <property type="entry name" value="Ig-like_fold"/>
</dbReference>
<dbReference type="Pfam" id="PF00512">
    <property type="entry name" value="HisKA"/>
    <property type="match status" value="1"/>
</dbReference>
<gene>
    <name evidence="6" type="ORF">A3860_12070</name>
</gene>
<keyword evidence="4" id="KW-1133">Transmembrane helix</keyword>
<feature type="domain" description="Histidine kinase" evidence="5">
    <location>
        <begin position="823"/>
        <end position="1035"/>
    </location>
</feature>
<dbReference type="FunFam" id="2.60.40.10:FF:000791">
    <property type="entry name" value="Two-component system sensor histidine kinase/response regulator"/>
    <property type="match status" value="1"/>
</dbReference>
<dbReference type="GO" id="GO:0000155">
    <property type="term" value="F:phosphorelay sensor kinase activity"/>
    <property type="evidence" value="ECO:0007669"/>
    <property type="project" value="InterPro"/>
</dbReference>
<dbReference type="OrthoDB" id="9809670at2"/>
<proteinExistence type="predicted"/>
<sequence length="1035" mass="118081">MFALFVWLSAFCQPFDFRSYQVEKGLSNNTVTCSLQDKRGFMWFGTKDGLNRFDGRGFKVFRQINGDSNSLGNNSITKLLQDKQGVLWVGTERGLYRYNEEKENFSLMNNSLPSYIQGIGNDGYGNLWFISKFRLFRYTTVNGKITEYPFKNSDDYYTAVCGDTSGHIWVASGRGQLGLFNEANGQFTFYPLFGHSRPPVSTYVEKIFDSGEGFLLIGTSNQGVKQFDLAARTYSDILTYNEDGTEIFVRDFIKRSRYEYWIGTESGIYIYDTRTNSAINLKKNYNNPYALTDNAIYSLSRDREGGLWIGTYFGGVNYYSNQHLMFEKFFPQLGQNSISGNAVREIVQDSTGNLWIGTEDAGLNKFNPHTGRFQNYQPGRSPYSIAHTNIHGLLIDGNVLWIGTFEHGLDKMDLHTGKVIRHYVAGADANSLKSNFIYSLYKTKAGHIFLATSNGFYRYNRDADNFQLLSFLPFNTFYSAVLEDDQGTLWIATFNAGLFYYNPAKNMYGHYRLLSNGEDVLAKTRITRLYEDRQQNTWISTENGLYCFNLGRTFLKFYSDKNGLPSNLIYNTLEDKQGNLFITTSKGLARYDVSHGTITVFTQANGLLTDQFNYNSGFIDPAGKMYFGSVKGMIAFRPEGFQPNNFVPPVYFTGFQIFNKEAAINDQGSPLNKSIVLTQKITLPYNQATFSIEFSALSFSSPGNVQYAYQMRGISNAWNYIGANNRIYFTNLPPNRYQLSVKSGSSNSRWSNNMVSIYIEIMPPWWKSTLAYLLYSALLLIAAFLVFRFYHNRQLAKQQREMELFEIKKDKEFYQSKMDFFTKIAHEIRTPLTLIRAPMEKMLKQVDALPQFEKYLLAMNRNTERLLTLTNQLLDFRKIESDHFLVNITSFNVTELLRNSCANFQSAAEQKNLHMQFIAAGPVFVQADEESTLKIISNLLDNAVKYGQSRIIAEIQPVQLTDKWVTIAISNDGNLIPDALHDKVFEPFFRMKENEKATGTGIGLSLARSLSQLQKGDLTITTAHGLNTFNLTLPV</sequence>
<dbReference type="EMBL" id="LVYD01000124">
    <property type="protein sequence ID" value="OQP57283.1"/>
    <property type="molecule type" value="Genomic_DNA"/>
</dbReference>
<dbReference type="PRINTS" id="PR00344">
    <property type="entry name" value="BCTRLSENSOR"/>
</dbReference>
<dbReference type="InterPro" id="IPR011123">
    <property type="entry name" value="Y_Y_Y"/>
</dbReference>
<protein>
    <recommendedName>
        <fullName evidence="2">histidine kinase</fullName>
        <ecNumber evidence="2">2.7.13.3</ecNumber>
    </recommendedName>
</protein>
<dbReference type="EC" id="2.7.13.3" evidence="2"/>
<dbReference type="Pfam" id="PF02518">
    <property type="entry name" value="HATPase_c"/>
    <property type="match status" value="1"/>
</dbReference>
<dbReference type="Gene3D" id="2.60.40.10">
    <property type="entry name" value="Immunoglobulins"/>
    <property type="match status" value="1"/>
</dbReference>
<keyword evidence="7" id="KW-1185">Reference proteome</keyword>
<reference evidence="6 7" key="1">
    <citation type="submission" date="2016-03" db="EMBL/GenBank/DDBJ databases">
        <title>Niastella vici sp. nov., isolated from farmland soil.</title>
        <authorList>
            <person name="Chen L."/>
            <person name="Wang D."/>
            <person name="Yang S."/>
            <person name="Wang G."/>
        </authorList>
    </citation>
    <scope>NUCLEOTIDE SEQUENCE [LARGE SCALE GENOMIC DNA]</scope>
    <source>
        <strain evidence="6 7">DJ57</strain>
    </source>
</reference>
<dbReference type="InterPro" id="IPR036890">
    <property type="entry name" value="HATPase_C_sf"/>
</dbReference>
<dbReference type="CDD" id="cd00082">
    <property type="entry name" value="HisKA"/>
    <property type="match status" value="1"/>
</dbReference>
<dbReference type="InterPro" id="IPR003594">
    <property type="entry name" value="HATPase_dom"/>
</dbReference>
<dbReference type="SUPFAM" id="SSF63829">
    <property type="entry name" value="Calcium-dependent phosphotriesterase"/>
    <property type="match status" value="3"/>
</dbReference>
<dbReference type="Gene3D" id="2.130.10.10">
    <property type="entry name" value="YVTN repeat-like/Quinoprotein amine dehydrogenase"/>
    <property type="match status" value="2"/>
</dbReference>
<evidence type="ECO:0000256" key="4">
    <source>
        <dbReference type="SAM" id="Phobius"/>
    </source>
</evidence>
<dbReference type="InterPro" id="IPR036097">
    <property type="entry name" value="HisK_dim/P_sf"/>
</dbReference>
<dbReference type="InterPro" id="IPR011110">
    <property type="entry name" value="Reg_prop"/>
</dbReference>
<dbReference type="InterPro" id="IPR004358">
    <property type="entry name" value="Sig_transdc_His_kin-like_C"/>
</dbReference>
<dbReference type="PANTHER" id="PTHR43547">
    <property type="entry name" value="TWO-COMPONENT HISTIDINE KINASE"/>
    <property type="match status" value="1"/>
</dbReference>
<dbReference type="InterPro" id="IPR015943">
    <property type="entry name" value="WD40/YVTN_repeat-like_dom_sf"/>
</dbReference>
<dbReference type="Pfam" id="PF07495">
    <property type="entry name" value="Y_Y_Y"/>
    <property type="match status" value="1"/>
</dbReference>
<evidence type="ECO:0000313" key="7">
    <source>
        <dbReference type="Proteomes" id="UP000192796"/>
    </source>
</evidence>
<dbReference type="Gene3D" id="3.30.565.10">
    <property type="entry name" value="Histidine kinase-like ATPase, C-terminal domain"/>
    <property type="match status" value="1"/>
</dbReference>
<keyword evidence="4" id="KW-0812">Transmembrane</keyword>
<dbReference type="PROSITE" id="PS50109">
    <property type="entry name" value="HIS_KIN"/>
    <property type="match status" value="1"/>
</dbReference>
<accession>A0A1V9FFZ0</accession>
<name>A0A1V9FFZ0_9BACT</name>
<dbReference type="Pfam" id="PF07494">
    <property type="entry name" value="Reg_prop"/>
    <property type="match status" value="5"/>
</dbReference>
<dbReference type="AlphaFoldDB" id="A0A1V9FFZ0"/>
<dbReference type="PANTHER" id="PTHR43547:SF2">
    <property type="entry name" value="HYBRID SIGNAL TRANSDUCTION HISTIDINE KINASE C"/>
    <property type="match status" value="1"/>
</dbReference>
<evidence type="ECO:0000313" key="6">
    <source>
        <dbReference type="EMBL" id="OQP57283.1"/>
    </source>
</evidence>
<comment type="caution">
    <text evidence="6">The sequence shown here is derived from an EMBL/GenBank/DDBJ whole genome shotgun (WGS) entry which is preliminary data.</text>
</comment>
<dbReference type="SMART" id="SM00387">
    <property type="entry name" value="HATPase_c"/>
    <property type="match status" value="1"/>
</dbReference>
<evidence type="ECO:0000256" key="1">
    <source>
        <dbReference type="ARBA" id="ARBA00000085"/>
    </source>
</evidence>
<comment type="catalytic activity">
    <reaction evidence="1">
        <text>ATP + protein L-histidine = ADP + protein N-phospho-L-histidine.</text>
        <dbReference type="EC" id="2.7.13.3"/>
    </reaction>
</comment>
<dbReference type="SMART" id="SM00388">
    <property type="entry name" value="HisKA"/>
    <property type="match status" value="1"/>
</dbReference>
<dbReference type="Proteomes" id="UP000192796">
    <property type="component" value="Unassembled WGS sequence"/>
</dbReference>
<keyword evidence="4" id="KW-0472">Membrane</keyword>
<evidence type="ECO:0000256" key="2">
    <source>
        <dbReference type="ARBA" id="ARBA00012438"/>
    </source>
</evidence>
<evidence type="ECO:0000259" key="5">
    <source>
        <dbReference type="PROSITE" id="PS50109"/>
    </source>
</evidence>
<dbReference type="SUPFAM" id="SSF47384">
    <property type="entry name" value="Homodimeric domain of signal transducing histidine kinase"/>
    <property type="match status" value="1"/>
</dbReference>
<dbReference type="SUPFAM" id="SSF55874">
    <property type="entry name" value="ATPase domain of HSP90 chaperone/DNA topoisomerase II/histidine kinase"/>
    <property type="match status" value="1"/>
</dbReference>
<dbReference type="Gene3D" id="1.10.287.130">
    <property type="match status" value="1"/>
</dbReference>
<dbReference type="InterPro" id="IPR003661">
    <property type="entry name" value="HisK_dim/P_dom"/>
</dbReference>
<keyword evidence="3" id="KW-0597">Phosphoprotein</keyword>
<dbReference type="InterPro" id="IPR005467">
    <property type="entry name" value="His_kinase_dom"/>
</dbReference>
<feature type="transmembrane region" description="Helical" evidence="4">
    <location>
        <begin position="770"/>
        <end position="790"/>
    </location>
</feature>
<dbReference type="FunFam" id="1.10.287.130:FF:000045">
    <property type="entry name" value="Two-component system sensor histidine kinase/response regulator"/>
    <property type="match status" value="1"/>
</dbReference>
<organism evidence="6 7">
    <name type="scientific">Niastella vici</name>
    <dbReference type="NCBI Taxonomy" id="1703345"/>
    <lineage>
        <taxon>Bacteria</taxon>
        <taxon>Pseudomonadati</taxon>
        <taxon>Bacteroidota</taxon>
        <taxon>Chitinophagia</taxon>
        <taxon>Chitinophagales</taxon>
        <taxon>Chitinophagaceae</taxon>
        <taxon>Niastella</taxon>
    </lineage>
</organism>
<evidence type="ECO:0000256" key="3">
    <source>
        <dbReference type="ARBA" id="ARBA00022553"/>
    </source>
</evidence>
<dbReference type="STRING" id="1703345.A3860_12070"/>